<dbReference type="InterPro" id="IPR050280">
    <property type="entry name" value="OMP_Chaperone_SurA"/>
</dbReference>
<evidence type="ECO:0000259" key="7">
    <source>
        <dbReference type="PROSITE" id="PS50198"/>
    </source>
</evidence>
<dbReference type="InterPro" id="IPR023034">
    <property type="entry name" value="PPIase_SurA"/>
</dbReference>
<dbReference type="GO" id="GO:0006457">
    <property type="term" value="P:protein folding"/>
    <property type="evidence" value="ECO:0007669"/>
    <property type="project" value="InterPro"/>
</dbReference>
<proteinExistence type="inferred from homology"/>
<dbReference type="SUPFAM" id="SSF109998">
    <property type="entry name" value="Triger factor/SurA peptide-binding domain-like"/>
    <property type="match status" value="1"/>
</dbReference>
<keyword evidence="6 8" id="KW-0413">Isomerase</keyword>
<dbReference type="GO" id="GO:0030288">
    <property type="term" value="C:outer membrane-bounded periplasmic space"/>
    <property type="evidence" value="ECO:0007669"/>
    <property type="project" value="InterPro"/>
</dbReference>
<evidence type="ECO:0000256" key="6">
    <source>
        <dbReference type="ARBA" id="ARBA00023235"/>
    </source>
</evidence>
<dbReference type="PANTHER" id="PTHR47637">
    <property type="entry name" value="CHAPERONE SURA"/>
    <property type="match status" value="1"/>
</dbReference>
<keyword evidence="4" id="KW-0697">Rotamase</keyword>
<dbReference type="GO" id="GO:0043165">
    <property type="term" value="P:Gram-negative-bacterium-type cell outer membrane assembly"/>
    <property type="evidence" value="ECO:0007669"/>
    <property type="project" value="InterPro"/>
</dbReference>
<dbReference type="AlphaFoldDB" id="A0A1J5TC46"/>
<feature type="domain" description="PpiC" evidence="7">
    <location>
        <begin position="288"/>
        <end position="386"/>
    </location>
</feature>
<evidence type="ECO:0000256" key="1">
    <source>
        <dbReference type="ARBA" id="ARBA00022729"/>
    </source>
</evidence>
<evidence type="ECO:0000256" key="4">
    <source>
        <dbReference type="ARBA" id="ARBA00023110"/>
    </source>
</evidence>
<dbReference type="EMBL" id="MLJW01000025">
    <property type="protein sequence ID" value="OIR09686.1"/>
    <property type="molecule type" value="Genomic_DNA"/>
</dbReference>
<dbReference type="Gene3D" id="3.10.50.40">
    <property type="match status" value="2"/>
</dbReference>
<keyword evidence="2" id="KW-0677">Repeat</keyword>
<dbReference type="SUPFAM" id="SSF54534">
    <property type="entry name" value="FKBP-like"/>
    <property type="match status" value="2"/>
</dbReference>
<keyword evidence="1" id="KW-0732">Signal</keyword>
<dbReference type="EC" id="5.2.1.8" evidence="8"/>
<comment type="caution">
    <text evidence="8">The sequence shown here is derived from an EMBL/GenBank/DDBJ whole genome shotgun (WGS) entry which is preliminary data.</text>
</comment>
<evidence type="ECO:0000256" key="3">
    <source>
        <dbReference type="ARBA" id="ARBA00022764"/>
    </source>
</evidence>
<reference evidence="8" key="1">
    <citation type="submission" date="2016-10" db="EMBL/GenBank/DDBJ databases">
        <title>Sequence of Gallionella enrichment culture.</title>
        <authorList>
            <person name="Poehlein A."/>
            <person name="Muehling M."/>
            <person name="Daniel R."/>
        </authorList>
    </citation>
    <scope>NUCLEOTIDE SEQUENCE</scope>
</reference>
<dbReference type="HAMAP" id="MF_01183">
    <property type="entry name" value="Chaperone_SurA"/>
    <property type="match status" value="1"/>
</dbReference>
<sequence>MPSKKIFAFVLFVFAAFASAAESPKQGVPIDSIEVIVNDDVITHLELEKRVVSVTKMLQSQKTALPDKSVLERQVLERMITEMLLAQFAKESGLRIDDAQLDKTILRIAQQNKFSTVAAFRAKLEQDGTDFKEFREEIRNEIISVRLREREVDSKLVISENDVDNYLSNQERQEGKGDELLLAHILVVVPEQASADKIQNYRNRAEQALAQLRGGASFAQVAAGYSDAQDALKGGEIGWRPADRLPPMFADALAKMKPGDVSDVLRSPSGFHIIKLLDRRNKDAAVVVTQTHARHILIKTSELVSESEAKSRLEEIKQRIDKGSDFAEEARLHSDDGSASQGGDLGWLSPGETVPEFESAMDALKVGQVSGLVQTGFGWHLIQVLGRRNTDVSVEQKRLRARNAIRTFKSDEAYQDWLRQLRDRAFVEYHNDTK</sequence>
<organism evidence="8">
    <name type="scientific">mine drainage metagenome</name>
    <dbReference type="NCBI Taxonomy" id="410659"/>
    <lineage>
        <taxon>unclassified sequences</taxon>
        <taxon>metagenomes</taxon>
        <taxon>ecological metagenomes</taxon>
    </lineage>
</organism>
<dbReference type="GO" id="GO:0003755">
    <property type="term" value="F:peptidyl-prolyl cis-trans isomerase activity"/>
    <property type="evidence" value="ECO:0007669"/>
    <property type="project" value="UniProtKB-KW"/>
</dbReference>
<gene>
    <name evidence="8" type="primary">surA_3</name>
    <name evidence="8" type="ORF">GALL_80910</name>
</gene>
<dbReference type="GO" id="GO:0042277">
    <property type="term" value="F:peptide binding"/>
    <property type="evidence" value="ECO:0007669"/>
    <property type="project" value="InterPro"/>
</dbReference>
<feature type="domain" description="PpiC" evidence="7">
    <location>
        <begin position="177"/>
        <end position="278"/>
    </location>
</feature>
<keyword evidence="3" id="KW-0574">Periplasm</keyword>
<dbReference type="Pfam" id="PF13616">
    <property type="entry name" value="Rotamase_3"/>
    <property type="match status" value="1"/>
</dbReference>
<evidence type="ECO:0000256" key="2">
    <source>
        <dbReference type="ARBA" id="ARBA00022737"/>
    </source>
</evidence>
<dbReference type="InterPro" id="IPR000297">
    <property type="entry name" value="PPIase_PpiC"/>
</dbReference>
<dbReference type="InterPro" id="IPR046357">
    <property type="entry name" value="PPIase_dom_sf"/>
</dbReference>
<protein>
    <submittedName>
        <fullName evidence="8">Chaperone SurA</fullName>
        <ecNumber evidence="8">5.2.1.8</ecNumber>
    </submittedName>
</protein>
<dbReference type="GO" id="GO:0050821">
    <property type="term" value="P:protein stabilization"/>
    <property type="evidence" value="ECO:0007669"/>
    <property type="project" value="InterPro"/>
</dbReference>
<evidence type="ECO:0000256" key="5">
    <source>
        <dbReference type="ARBA" id="ARBA00023186"/>
    </source>
</evidence>
<dbReference type="InterPro" id="IPR027304">
    <property type="entry name" value="Trigger_fact/SurA_dom_sf"/>
</dbReference>
<name>A0A1J5TC46_9ZZZZ</name>
<dbReference type="Pfam" id="PF09312">
    <property type="entry name" value="SurA_N"/>
    <property type="match status" value="1"/>
</dbReference>
<dbReference type="InterPro" id="IPR015391">
    <property type="entry name" value="SurA_N"/>
</dbReference>
<dbReference type="PANTHER" id="PTHR47637:SF1">
    <property type="entry name" value="CHAPERONE SURA"/>
    <property type="match status" value="1"/>
</dbReference>
<dbReference type="PROSITE" id="PS50198">
    <property type="entry name" value="PPIC_PPIASE_2"/>
    <property type="match status" value="2"/>
</dbReference>
<dbReference type="Pfam" id="PF00639">
    <property type="entry name" value="Rotamase"/>
    <property type="match status" value="1"/>
</dbReference>
<dbReference type="GO" id="GO:0051082">
    <property type="term" value="F:unfolded protein binding"/>
    <property type="evidence" value="ECO:0007669"/>
    <property type="project" value="InterPro"/>
</dbReference>
<dbReference type="Gene3D" id="1.10.4030.10">
    <property type="entry name" value="Porin chaperone SurA, peptide-binding domain"/>
    <property type="match status" value="1"/>
</dbReference>
<keyword evidence="5" id="KW-0143">Chaperone</keyword>
<accession>A0A1J5TC46</accession>
<evidence type="ECO:0000313" key="8">
    <source>
        <dbReference type="EMBL" id="OIR09686.1"/>
    </source>
</evidence>